<feature type="compositionally biased region" description="Polar residues" evidence="3">
    <location>
        <begin position="421"/>
        <end position="431"/>
    </location>
</feature>
<protein>
    <submittedName>
        <fullName evidence="5">(diamondback moth) hypothetical protein</fullName>
    </submittedName>
</protein>
<name>A0A8S4D3S6_PLUXY</name>
<feature type="region of interest" description="Disordered" evidence="3">
    <location>
        <begin position="421"/>
        <end position="446"/>
    </location>
</feature>
<feature type="region of interest" description="Disordered" evidence="3">
    <location>
        <begin position="216"/>
        <end position="238"/>
    </location>
</feature>
<evidence type="ECO:0000256" key="1">
    <source>
        <dbReference type="ARBA" id="ARBA00005736"/>
    </source>
</evidence>
<gene>
    <name evidence="5" type="ORF">PLXY2_LOCUS1101</name>
</gene>
<evidence type="ECO:0000313" key="6">
    <source>
        <dbReference type="Proteomes" id="UP000653454"/>
    </source>
</evidence>
<dbReference type="AlphaFoldDB" id="A0A8S4D3S6"/>
<keyword evidence="6" id="KW-1185">Reference proteome</keyword>
<proteinExistence type="inferred from homology"/>
<comment type="similarity">
    <text evidence="1">Belongs to the SEN54 family.</text>
</comment>
<comment type="caution">
    <text evidence="5">The sequence shown here is derived from an EMBL/GenBank/DDBJ whole genome shotgun (WGS) entry which is preliminary data.</text>
</comment>
<dbReference type="InterPro" id="IPR024336">
    <property type="entry name" value="tRNA_splic_suSen54_N"/>
</dbReference>
<evidence type="ECO:0000256" key="3">
    <source>
        <dbReference type="SAM" id="MobiDB-lite"/>
    </source>
</evidence>
<dbReference type="Pfam" id="PF12928">
    <property type="entry name" value="tRNA_int_end_N2"/>
    <property type="match status" value="1"/>
</dbReference>
<feature type="domain" description="tRNA-splicing endonuclease subunit Sen54 N-terminal" evidence="4">
    <location>
        <begin position="55"/>
        <end position="118"/>
    </location>
</feature>
<keyword evidence="2" id="KW-0819">tRNA processing</keyword>
<accession>A0A8S4D3S6</accession>
<dbReference type="InterPro" id="IPR024337">
    <property type="entry name" value="tRNA_splic_suSen54"/>
</dbReference>
<evidence type="ECO:0000259" key="4">
    <source>
        <dbReference type="Pfam" id="PF12928"/>
    </source>
</evidence>
<dbReference type="GO" id="GO:0000214">
    <property type="term" value="C:tRNA-intron endonuclease complex"/>
    <property type="evidence" value="ECO:0007669"/>
    <property type="project" value="TreeGrafter"/>
</dbReference>
<dbReference type="Proteomes" id="UP000653454">
    <property type="component" value="Unassembled WGS sequence"/>
</dbReference>
<dbReference type="EMBL" id="CAJHNJ030000003">
    <property type="protein sequence ID" value="CAG9093835.1"/>
    <property type="molecule type" value="Genomic_DNA"/>
</dbReference>
<evidence type="ECO:0000313" key="5">
    <source>
        <dbReference type="EMBL" id="CAG9093835.1"/>
    </source>
</evidence>
<evidence type="ECO:0000256" key="2">
    <source>
        <dbReference type="ARBA" id="ARBA00022694"/>
    </source>
</evidence>
<dbReference type="PANTHER" id="PTHR21027:SF1">
    <property type="entry name" value="TRNA-SPLICING ENDONUCLEASE SUBUNIT SEN54"/>
    <property type="match status" value="1"/>
</dbReference>
<dbReference type="GO" id="GO:0000379">
    <property type="term" value="P:tRNA-type intron splice site recognition and cleavage"/>
    <property type="evidence" value="ECO:0007669"/>
    <property type="project" value="TreeGrafter"/>
</dbReference>
<reference evidence="5" key="1">
    <citation type="submission" date="2020-11" db="EMBL/GenBank/DDBJ databases">
        <authorList>
            <person name="Whiteford S."/>
        </authorList>
    </citation>
    <scope>NUCLEOTIDE SEQUENCE</scope>
</reference>
<organism evidence="5 6">
    <name type="scientific">Plutella xylostella</name>
    <name type="common">Diamondback moth</name>
    <name type="synonym">Plutella maculipennis</name>
    <dbReference type="NCBI Taxonomy" id="51655"/>
    <lineage>
        <taxon>Eukaryota</taxon>
        <taxon>Metazoa</taxon>
        <taxon>Ecdysozoa</taxon>
        <taxon>Arthropoda</taxon>
        <taxon>Hexapoda</taxon>
        <taxon>Insecta</taxon>
        <taxon>Pterygota</taxon>
        <taxon>Neoptera</taxon>
        <taxon>Endopterygota</taxon>
        <taxon>Lepidoptera</taxon>
        <taxon>Glossata</taxon>
        <taxon>Ditrysia</taxon>
        <taxon>Yponomeutoidea</taxon>
        <taxon>Plutellidae</taxon>
        <taxon>Plutella</taxon>
    </lineage>
</organism>
<feature type="compositionally biased region" description="Polar residues" evidence="3">
    <location>
        <begin position="216"/>
        <end position="231"/>
    </location>
</feature>
<sequence length="840" mass="96560">MRKSQIISGEDLVAKGATKIDASLPEVGLKDVIPNGSWLEQKQIQSAVEARKHLIEVPRIDKCGVLSHANWNEELGLAEVTQQVGGYWSHLGHHDRNQLYLNPEEALYLMETNCLHLKYNEVTVSLQQAYSLLLRGKISIIHYKVYASLSRVGYKVFRHDGPPERPSAAIISDTLVEDTKEHTGVQEETEGVEIRDNLKNGSEPMVELLSSGAENANFNDNASEGSSQNTKPKSHHNKLPAIAIRDQISRKEQKLMKLRKRTFYSCSRRKLDKYFENLPELCQKSVVTINVPEETNLPRNIFLNNTSYVINLDHIKTGHCPRNNSRTYSMPDDVSDAHVRRIRSSSSTERSLNAPWAHPMLQTVPRFQQYWPYGPRPRQAPPFSQLFNFIFQRSFQTFENMPPRIWQRNLSFYPQQRMIFQNAQRSPPADSTNRKRSRASGKQTHLDSIKRLSTSLKRMHMNGNAHPQNQQALHRLINTFNIRYKTRLCLNADFELVNEENIVDTINLEDDEEEPANKKAKQSNSYEENLKSIKDLALKLKELDDKGKSSSRHRRAFSSMLNNFNKTYKADVYLDSNYNVIDRSFITLDSSESDCVVDEPIRKTSGKKLINPFNVLRRQSLENPSTSKEGAAEGQSKYADVSKVFPENWLPPADDFGKPEIVSKINGNYFNMDVRNEEYLYEFIQTYKSDYKNWTDIKMSFWETVDDRLEITEEQMNPDVTINSLVKLGEHKDMASVLEKLRVIETCKELLDDTEYVIDFDVFNRDVPNFRKSDRPIPHFRILCVDEKSTVPTAAEVATVYSKYDDKVPIVFAVVGMGSISYLQLRPTDLPVYIPSSEVI</sequence>
<dbReference type="PANTHER" id="PTHR21027">
    <property type="entry name" value="TRNA-SPLICING ENDONUCLEASE SUBUNIT SEN54"/>
    <property type="match status" value="1"/>
</dbReference>